<sequence>FSSFFSNHPTCHKIGTIYGLIDKSILLSHPTFHRKNINLSINILLSNGYPLPFIFKYVSTRIKKLLFTKSDNHNTSNGSIDADSGDKKYIAVPYIKGLSESVCKVFNNTESTGFKCFNRLNRFIKVHKDATPKLKENNVVYRIDCNNCDASYVGQTKRHLETRLREHRNNAGQPFKPSVITDHIINENHSIGWDEIKILD</sequence>
<reference evidence="2 3" key="1">
    <citation type="journal article" date="2010" name="Science">
        <title>Genomic comparison of the ants Camponotus floridanus and Harpegnathos saltator.</title>
        <authorList>
            <person name="Bonasio R."/>
            <person name="Zhang G."/>
            <person name="Ye C."/>
            <person name="Mutti N.S."/>
            <person name="Fang X."/>
            <person name="Qin N."/>
            <person name="Donahue G."/>
            <person name="Yang P."/>
            <person name="Li Q."/>
            <person name="Li C."/>
            <person name="Zhang P."/>
            <person name="Huang Z."/>
            <person name="Berger S.L."/>
            <person name="Reinberg D."/>
            <person name="Wang J."/>
            <person name="Liebig J."/>
        </authorList>
    </citation>
    <scope>NUCLEOTIDE SEQUENCE [LARGE SCALE GENOMIC DNA]</scope>
    <source>
        <strain evidence="3">C129</strain>
    </source>
</reference>
<dbReference type="AlphaFoldDB" id="E2AVM3"/>
<accession>E2AVM3</accession>
<evidence type="ECO:0000313" key="2">
    <source>
        <dbReference type="EMBL" id="EFN62516.1"/>
    </source>
</evidence>
<dbReference type="PANTHER" id="PTHR21301">
    <property type="entry name" value="REVERSE TRANSCRIPTASE"/>
    <property type="match status" value="1"/>
</dbReference>
<dbReference type="PROSITE" id="PS50164">
    <property type="entry name" value="GIY_YIG"/>
    <property type="match status" value="1"/>
</dbReference>
<dbReference type="InterPro" id="IPR000305">
    <property type="entry name" value="GIY-YIG_endonuc"/>
</dbReference>
<gene>
    <name evidence="2" type="ORF">EAG_03655</name>
</gene>
<dbReference type="InterPro" id="IPR058912">
    <property type="entry name" value="HTH_animal"/>
</dbReference>
<evidence type="ECO:0000313" key="3">
    <source>
        <dbReference type="Proteomes" id="UP000000311"/>
    </source>
</evidence>
<dbReference type="Pfam" id="PF26215">
    <property type="entry name" value="HTH_animal"/>
    <property type="match status" value="1"/>
</dbReference>
<keyword evidence="3" id="KW-1185">Reference proteome</keyword>
<dbReference type="PANTHER" id="PTHR21301:SF10">
    <property type="entry name" value="REVERSE TRANSCRIPTASE DOMAIN-CONTAINING PROTEIN"/>
    <property type="match status" value="1"/>
</dbReference>
<organism evidence="3">
    <name type="scientific">Camponotus floridanus</name>
    <name type="common">Florida carpenter ant</name>
    <dbReference type="NCBI Taxonomy" id="104421"/>
    <lineage>
        <taxon>Eukaryota</taxon>
        <taxon>Metazoa</taxon>
        <taxon>Ecdysozoa</taxon>
        <taxon>Arthropoda</taxon>
        <taxon>Hexapoda</taxon>
        <taxon>Insecta</taxon>
        <taxon>Pterygota</taxon>
        <taxon>Neoptera</taxon>
        <taxon>Endopterygota</taxon>
        <taxon>Hymenoptera</taxon>
        <taxon>Apocrita</taxon>
        <taxon>Aculeata</taxon>
        <taxon>Formicoidea</taxon>
        <taxon>Formicidae</taxon>
        <taxon>Formicinae</taxon>
        <taxon>Camponotus</taxon>
    </lineage>
</organism>
<protein>
    <recommendedName>
        <fullName evidence="1">GIY-YIG domain-containing protein</fullName>
    </recommendedName>
</protein>
<proteinExistence type="predicted"/>
<dbReference type="InParanoid" id="E2AVM3"/>
<dbReference type="OMA" id="RIDCNNC"/>
<dbReference type="Pfam" id="PF01541">
    <property type="entry name" value="GIY-YIG"/>
    <property type="match status" value="1"/>
</dbReference>
<evidence type="ECO:0000259" key="1">
    <source>
        <dbReference type="PROSITE" id="PS50164"/>
    </source>
</evidence>
<feature type="non-terminal residue" evidence="2">
    <location>
        <position position="1"/>
    </location>
</feature>
<feature type="domain" description="GIY-YIG" evidence="1">
    <location>
        <begin position="136"/>
        <end position="200"/>
    </location>
</feature>
<dbReference type="Proteomes" id="UP000000311">
    <property type="component" value="Unassembled WGS sequence"/>
</dbReference>
<feature type="non-terminal residue" evidence="2">
    <location>
        <position position="200"/>
    </location>
</feature>
<dbReference type="OrthoDB" id="7551446at2759"/>
<dbReference type="EMBL" id="GL443132">
    <property type="protein sequence ID" value="EFN62516.1"/>
    <property type="molecule type" value="Genomic_DNA"/>
</dbReference>
<name>E2AVM3_CAMFO</name>